<sequence length="187" mass="21900">MLVQHSPVVTIRCHPLPLRLAMEYLYTCDYHLFYRWDFPSHFQAQGQTIPVDYVDRLDCCELSLHLQIHLLAIRLRIPGLKYLSAYNMIQNLSRSAFPTVFPRFVREVYATVTKPNALIKRLLVNYTVGVVGGLNPRNHYEGRFPGYIFREIPEFARDFWYGRIGYPGTDVLGIETGMRIAERQWEC</sequence>
<organism evidence="1 2">
    <name type="scientific">Aspergillus keveii</name>
    <dbReference type="NCBI Taxonomy" id="714993"/>
    <lineage>
        <taxon>Eukaryota</taxon>
        <taxon>Fungi</taxon>
        <taxon>Dikarya</taxon>
        <taxon>Ascomycota</taxon>
        <taxon>Pezizomycotina</taxon>
        <taxon>Eurotiomycetes</taxon>
        <taxon>Eurotiomycetidae</taxon>
        <taxon>Eurotiales</taxon>
        <taxon>Aspergillaceae</taxon>
        <taxon>Aspergillus</taxon>
        <taxon>Aspergillus subgen. Nidulantes</taxon>
    </lineage>
</organism>
<dbReference type="EMBL" id="JBFTWV010000073">
    <property type="protein sequence ID" value="KAL2788824.1"/>
    <property type="molecule type" value="Genomic_DNA"/>
</dbReference>
<comment type="caution">
    <text evidence="1">The sequence shown here is derived from an EMBL/GenBank/DDBJ whole genome shotgun (WGS) entry which is preliminary data.</text>
</comment>
<keyword evidence="2" id="KW-1185">Reference proteome</keyword>
<protein>
    <submittedName>
        <fullName evidence="1">Uncharacterized protein</fullName>
    </submittedName>
</protein>
<proteinExistence type="predicted"/>
<evidence type="ECO:0000313" key="1">
    <source>
        <dbReference type="EMBL" id="KAL2788824.1"/>
    </source>
</evidence>
<reference evidence="1 2" key="1">
    <citation type="submission" date="2024-07" db="EMBL/GenBank/DDBJ databases">
        <title>Section-level genome sequencing and comparative genomics of Aspergillus sections Usti and Cavernicolus.</title>
        <authorList>
            <consortium name="Lawrence Berkeley National Laboratory"/>
            <person name="Nybo J.L."/>
            <person name="Vesth T.C."/>
            <person name="Theobald S."/>
            <person name="Frisvad J.C."/>
            <person name="Larsen T.O."/>
            <person name="Kjaerboelling I."/>
            <person name="Rothschild-Mancinelli K."/>
            <person name="Lyhne E.K."/>
            <person name="Kogle M.E."/>
            <person name="Barry K."/>
            <person name="Clum A."/>
            <person name="Na H."/>
            <person name="Ledsgaard L."/>
            <person name="Lin J."/>
            <person name="Lipzen A."/>
            <person name="Kuo A."/>
            <person name="Riley R."/>
            <person name="Mondo S."/>
            <person name="Labutti K."/>
            <person name="Haridas S."/>
            <person name="Pangalinan J."/>
            <person name="Salamov A.A."/>
            <person name="Simmons B.A."/>
            <person name="Magnuson J.K."/>
            <person name="Chen J."/>
            <person name="Drula E."/>
            <person name="Henrissat B."/>
            <person name="Wiebenga A."/>
            <person name="Lubbers R.J."/>
            <person name="Gomes A.C."/>
            <person name="Makela M.R."/>
            <person name="Stajich J."/>
            <person name="Grigoriev I.V."/>
            <person name="Mortensen U.H."/>
            <person name="De Vries R.P."/>
            <person name="Baker S.E."/>
            <person name="Andersen M.R."/>
        </authorList>
    </citation>
    <scope>NUCLEOTIDE SEQUENCE [LARGE SCALE GENOMIC DNA]</scope>
    <source>
        <strain evidence="1 2">CBS 209.92</strain>
    </source>
</reference>
<dbReference type="Proteomes" id="UP001610563">
    <property type="component" value="Unassembled WGS sequence"/>
</dbReference>
<evidence type="ECO:0000313" key="2">
    <source>
        <dbReference type="Proteomes" id="UP001610563"/>
    </source>
</evidence>
<name>A0ABR4FZY9_9EURO</name>
<accession>A0ABR4FZY9</accession>
<gene>
    <name evidence="1" type="ORF">BJX66DRAFT_249251</name>
</gene>